<dbReference type="Proteomes" id="UP001189915">
    <property type="component" value="Unassembled WGS sequence"/>
</dbReference>
<organism evidence="4 5">
    <name type="scientific">Ralstonia wenshanensis</name>
    <dbReference type="NCBI Taxonomy" id="2842456"/>
    <lineage>
        <taxon>Bacteria</taxon>
        <taxon>Pseudomonadati</taxon>
        <taxon>Pseudomonadota</taxon>
        <taxon>Betaproteobacteria</taxon>
        <taxon>Burkholderiales</taxon>
        <taxon>Burkholderiaceae</taxon>
        <taxon>Ralstonia</taxon>
    </lineage>
</organism>
<keyword evidence="2" id="KW-0472">Membrane</keyword>
<evidence type="ECO:0000256" key="1">
    <source>
        <dbReference type="SAM" id="MobiDB-lite"/>
    </source>
</evidence>
<accession>A0AAD2ARN1</accession>
<keyword evidence="5" id="KW-1185">Reference proteome</keyword>
<evidence type="ECO:0000256" key="2">
    <source>
        <dbReference type="SAM" id="Phobius"/>
    </source>
</evidence>
<evidence type="ECO:0000313" key="5">
    <source>
        <dbReference type="Proteomes" id="UP001189915"/>
    </source>
</evidence>
<evidence type="ECO:0000313" key="4">
    <source>
        <dbReference type="EMBL" id="CAJ0685493.1"/>
    </source>
</evidence>
<name>A0AAD2ARN1_9RALS</name>
<dbReference type="EMBL" id="CATWAF010000001">
    <property type="protein sequence ID" value="CAJ0685493.1"/>
    <property type="molecule type" value="Genomic_DNA"/>
</dbReference>
<comment type="caution">
    <text evidence="4">The sequence shown here is derived from an EMBL/GenBank/DDBJ whole genome shotgun (WGS) entry which is preliminary data.</text>
</comment>
<protein>
    <recommendedName>
        <fullName evidence="3">Sodium symporter small subunit domain-containing protein</fullName>
    </recommendedName>
</protein>
<feature type="transmembrane region" description="Helical" evidence="2">
    <location>
        <begin position="20"/>
        <end position="38"/>
    </location>
</feature>
<evidence type="ECO:0000259" key="3">
    <source>
        <dbReference type="Pfam" id="PF13937"/>
    </source>
</evidence>
<keyword evidence="2" id="KW-1133">Transmembrane helix</keyword>
<gene>
    <name evidence="4" type="ORF">LMG18091_00395</name>
</gene>
<feature type="transmembrane region" description="Helical" evidence="2">
    <location>
        <begin position="50"/>
        <end position="74"/>
    </location>
</feature>
<dbReference type="NCBIfam" id="TIGR03647">
    <property type="entry name" value="Na_symport_sm"/>
    <property type="match status" value="1"/>
</dbReference>
<feature type="domain" description="Sodium symporter small subunit" evidence="3">
    <location>
        <begin position="11"/>
        <end position="79"/>
    </location>
</feature>
<keyword evidence="2" id="KW-0812">Transmembrane</keyword>
<proteinExistence type="predicted"/>
<dbReference type="AlphaFoldDB" id="A0AAD2ARN1"/>
<dbReference type="InterPro" id="IPR019886">
    <property type="entry name" value="Na_symporter_ssu"/>
</dbReference>
<reference evidence="4 5" key="1">
    <citation type="submission" date="2023-07" db="EMBL/GenBank/DDBJ databases">
        <authorList>
            <person name="Peeters C."/>
        </authorList>
    </citation>
    <scope>NUCLEOTIDE SEQUENCE [LARGE SCALE GENOMIC DNA]</scope>
    <source>
        <strain evidence="4 5">LMG 18091</strain>
    </source>
</reference>
<feature type="region of interest" description="Disordered" evidence="1">
    <location>
        <begin position="81"/>
        <end position="104"/>
    </location>
</feature>
<dbReference type="Pfam" id="PF13937">
    <property type="entry name" value="DUF4212"/>
    <property type="match status" value="1"/>
</dbReference>
<sequence length="104" mass="11759">MSITPGTPARRRWITNMRWIAALLAVWFVVTFVVAFFARDLSTHFFNSDWTFAYWVGAQGAPIVYVLITVLYAWRTNRAADAATQDDETTQREASSESSPPPSI</sequence>
<dbReference type="RefSeq" id="WP_316868372.1">
    <property type="nucleotide sequence ID" value="NZ_CATWAF010000001.1"/>
</dbReference>